<dbReference type="EMBL" id="DSPX01000245">
    <property type="protein sequence ID" value="HGG03521.1"/>
    <property type="molecule type" value="Genomic_DNA"/>
</dbReference>
<organism evidence="1">
    <name type="scientific">Planktothricoides sp. SpSt-374</name>
    <dbReference type="NCBI Taxonomy" id="2282167"/>
    <lineage>
        <taxon>Bacteria</taxon>
        <taxon>Bacillati</taxon>
        <taxon>Cyanobacteriota</taxon>
        <taxon>Cyanophyceae</taxon>
        <taxon>Oscillatoriophycideae</taxon>
        <taxon>Oscillatoriales</taxon>
        <taxon>Oscillatoriaceae</taxon>
        <taxon>Planktothricoides</taxon>
    </lineage>
</organism>
<evidence type="ECO:0000313" key="1">
    <source>
        <dbReference type="EMBL" id="HGG03521.1"/>
    </source>
</evidence>
<dbReference type="AlphaFoldDB" id="A0A7C3ZQE6"/>
<reference evidence="1" key="1">
    <citation type="journal article" date="2020" name="mSystems">
        <title>Genome- and Community-Level Interaction Insights into Carbon Utilization and Element Cycling Functions of Hydrothermarchaeota in Hydrothermal Sediment.</title>
        <authorList>
            <person name="Zhou Z."/>
            <person name="Liu Y."/>
            <person name="Xu W."/>
            <person name="Pan J."/>
            <person name="Luo Z.H."/>
            <person name="Li M."/>
        </authorList>
    </citation>
    <scope>NUCLEOTIDE SEQUENCE [LARGE SCALE GENOMIC DNA]</scope>
    <source>
        <strain evidence="1">SpSt-374</strain>
    </source>
</reference>
<comment type="caution">
    <text evidence="1">The sequence shown here is derived from an EMBL/GenBank/DDBJ whole genome shotgun (WGS) entry which is preliminary data.</text>
</comment>
<gene>
    <name evidence="1" type="ORF">ENR15_23495</name>
</gene>
<proteinExistence type="predicted"/>
<sequence length="77" mass="8661">MKAHFQAAPTADDRLSAKIRDCAELLPNSMQEACANPEICQMVMAEIRLGEMDIFHAIWRVVNQRSPESISPSVWFG</sequence>
<protein>
    <submittedName>
        <fullName evidence="1">Uncharacterized protein</fullName>
    </submittedName>
</protein>
<name>A0A7C3ZQE6_9CYAN</name>
<accession>A0A7C3ZQE6</accession>